<protein>
    <submittedName>
        <fullName evidence="1">Uncharacterized protein</fullName>
    </submittedName>
</protein>
<dbReference type="EMBL" id="FNGW01000014">
    <property type="protein sequence ID" value="SDM52264.1"/>
    <property type="molecule type" value="Genomic_DNA"/>
</dbReference>
<organism evidence="1 2">
    <name type="scientific">Romboutsia lituseburensis DSM 797</name>
    <dbReference type="NCBI Taxonomy" id="1121325"/>
    <lineage>
        <taxon>Bacteria</taxon>
        <taxon>Bacillati</taxon>
        <taxon>Bacillota</taxon>
        <taxon>Clostridia</taxon>
        <taxon>Peptostreptococcales</taxon>
        <taxon>Peptostreptococcaceae</taxon>
        <taxon>Romboutsia</taxon>
    </lineage>
</organism>
<evidence type="ECO:0000313" key="2">
    <source>
        <dbReference type="Proteomes" id="UP000199068"/>
    </source>
</evidence>
<keyword evidence="2" id="KW-1185">Reference proteome</keyword>
<accession>A0A1G9TXV4</accession>
<evidence type="ECO:0000313" key="1">
    <source>
        <dbReference type="EMBL" id="SDM52264.1"/>
    </source>
</evidence>
<reference evidence="1 2" key="1">
    <citation type="submission" date="2016-10" db="EMBL/GenBank/DDBJ databases">
        <authorList>
            <person name="de Groot N.N."/>
        </authorList>
    </citation>
    <scope>NUCLEOTIDE SEQUENCE [LARGE SCALE GENOMIC DNA]</scope>
    <source>
        <strain evidence="1 2">DSM 797</strain>
    </source>
</reference>
<sequence length="38" mass="4769">MDWANKCYETNDYTIIEEREDRYICICNKCGKEFTRWK</sequence>
<dbReference type="STRING" id="1121325.SAMN04515677_1143"/>
<dbReference type="Proteomes" id="UP000199068">
    <property type="component" value="Unassembled WGS sequence"/>
</dbReference>
<proteinExistence type="predicted"/>
<gene>
    <name evidence="1" type="ORF">SAMN04515677_1143</name>
</gene>
<name>A0A1G9TXV4_9FIRM</name>
<dbReference type="AlphaFoldDB" id="A0A1G9TXV4"/>